<accession>A0ACB7XNK0</accession>
<dbReference type="Proteomes" id="UP000828048">
    <property type="component" value="Chromosome 1"/>
</dbReference>
<organism evidence="1 2">
    <name type="scientific">Vaccinium darrowii</name>
    <dbReference type="NCBI Taxonomy" id="229202"/>
    <lineage>
        <taxon>Eukaryota</taxon>
        <taxon>Viridiplantae</taxon>
        <taxon>Streptophyta</taxon>
        <taxon>Embryophyta</taxon>
        <taxon>Tracheophyta</taxon>
        <taxon>Spermatophyta</taxon>
        <taxon>Magnoliopsida</taxon>
        <taxon>eudicotyledons</taxon>
        <taxon>Gunneridae</taxon>
        <taxon>Pentapetalae</taxon>
        <taxon>asterids</taxon>
        <taxon>Ericales</taxon>
        <taxon>Ericaceae</taxon>
        <taxon>Vaccinioideae</taxon>
        <taxon>Vaccinieae</taxon>
        <taxon>Vaccinium</taxon>
    </lineage>
</organism>
<proteinExistence type="predicted"/>
<evidence type="ECO:0000313" key="2">
    <source>
        <dbReference type="Proteomes" id="UP000828048"/>
    </source>
</evidence>
<sequence length="93" mass="10976">MGEYYFQLRDPNEEYFPIAFAVVEAENKDSWHWFISLLLRDLGNQRKYTWTSDQQKGLDTTLKELQPGSYASYTENFNTVINELRTIDSEVAK</sequence>
<reference evidence="1 2" key="1">
    <citation type="journal article" date="2021" name="Hortic Res">
        <title>High-quality reference genome and annotation aids understanding of berry development for evergreen blueberry (Vaccinium darrowii).</title>
        <authorList>
            <person name="Yu J."/>
            <person name="Hulse-Kemp A.M."/>
            <person name="Babiker E."/>
            <person name="Staton M."/>
        </authorList>
    </citation>
    <scope>NUCLEOTIDE SEQUENCE [LARGE SCALE GENOMIC DNA]</scope>
    <source>
        <strain evidence="2">cv. NJ 8807/NJ 8810</strain>
        <tissue evidence="1">Young leaf</tissue>
    </source>
</reference>
<protein>
    <submittedName>
        <fullName evidence="1">Uncharacterized protein</fullName>
    </submittedName>
</protein>
<gene>
    <name evidence="1" type="ORF">Vadar_006196</name>
</gene>
<comment type="caution">
    <text evidence="1">The sequence shown here is derived from an EMBL/GenBank/DDBJ whole genome shotgun (WGS) entry which is preliminary data.</text>
</comment>
<name>A0ACB7XNK0_9ERIC</name>
<evidence type="ECO:0000313" key="1">
    <source>
        <dbReference type="EMBL" id="KAH7842513.1"/>
    </source>
</evidence>
<dbReference type="EMBL" id="CM037151">
    <property type="protein sequence ID" value="KAH7842513.1"/>
    <property type="molecule type" value="Genomic_DNA"/>
</dbReference>
<keyword evidence="2" id="KW-1185">Reference proteome</keyword>